<evidence type="ECO:0000256" key="2">
    <source>
        <dbReference type="SAM" id="Phobius"/>
    </source>
</evidence>
<name>A0ABU6RFL7_9FABA</name>
<proteinExistence type="predicted"/>
<keyword evidence="2" id="KW-0812">Transmembrane</keyword>
<evidence type="ECO:0000313" key="3">
    <source>
        <dbReference type="EMBL" id="MED6122656.1"/>
    </source>
</evidence>
<comment type="caution">
    <text evidence="3">The sequence shown here is derived from an EMBL/GenBank/DDBJ whole genome shotgun (WGS) entry which is preliminary data.</text>
</comment>
<keyword evidence="2" id="KW-1133">Transmembrane helix</keyword>
<evidence type="ECO:0000256" key="1">
    <source>
        <dbReference type="SAM" id="MobiDB-lite"/>
    </source>
</evidence>
<sequence>MCDDEAIVEMKFPKDFNIGSPNNVTEIVVAMKLTKKRLLSVLTTIVVLWYVWHGGGLCTSVNCKTPGKRNARGINIASDELLEQEADLQHSTNIPSKKSIKRGKMQLSAKEY</sequence>
<feature type="transmembrane region" description="Helical" evidence="2">
    <location>
        <begin position="38"/>
        <end position="55"/>
    </location>
</feature>
<feature type="region of interest" description="Disordered" evidence="1">
    <location>
        <begin position="91"/>
        <end position="112"/>
    </location>
</feature>
<dbReference type="EMBL" id="JASCZI010030442">
    <property type="protein sequence ID" value="MED6122656.1"/>
    <property type="molecule type" value="Genomic_DNA"/>
</dbReference>
<evidence type="ECO:0000313" key="4">
    <source>
        <dbReference type="Proteomes" id="UP001341840"/>
    </source>
</evidence>
<accession>A0ABU6RFL7</accession>
<dbReference type="Proteomes" id="UP001341840">
    <property type="component" value="Unassembled WGS sequence"/>
</dbReference>
<keyword evidence="4" id="KW-1185">Reference proteome</keyword>
<organism evidence="3 4">
    <name type="scientific">Stylosanthes scabra</name>
    <dbReference type="NCBI Taxonomy" id="79078"/>
    <lineage>
        <taxon>Eukaryota</taxon>
        <taxon>Viridiplantae</taxon>
        <taxon>Streptophyta</taxon>
        <taxon>Embryophyta</taxon>
        <taxon>Tracheophyta</taxon>
        <taxon>Spermatophyta</taxon>
        <taxon>Magnoliopsida</taxon>
        <taxon>eudicotyledons</taxon>
        <taxon>Gunneridae</taxon>
        <taxon>Pentapetalae</taxon>
        <taxon>rosids</taxon>
        <taxon>fabids</taxon>
        <taxon>Fabales</taxon>
        <taxon>Fabaceae</taxon>
        <taxon>Papilionoideae</taxon>
        <taxon>50 kb inversion clade</taxon>
        <taxon>dalbergioids sensu lato</taxon>
        <taxon>Dalbergieae</taxon>
        <taxon>Pterocarpus clade</taxon>
        <taxon>Stylosanthes</taxon>
    </lineage>
</organism>
<reference evidence="3 4" key="1">
    <citation type="journal article" date="2023" name="Plants (Basel)">
        <title>Bridging the Gap: Combining Genomics and Transcriptomics Approaches to Understand Stylosanthes scabra, an Orphan Legume from the Brazilian Caatinga.</title>
        <authorList>
            <person name="Ferreira-Neto J.R.C."/>
            <person name="da Silva M.D."/>
            <person name="Binneck E."/>
            <person name="de Melo N.F."/>
            <person name="da Silva R.H."/>
            <person name="de Melo A.L.T.M."/>
            <person name="Pandolfi V."/>
            <person name="Bustamante F.O."/>
            <person name="Brasileiro-Vidal A.C."/>
            <person name="Benko-Iseppon A.M."/>
        </authorList>
    </citation>
    <scope>NUCLEOTIDE SEQUENCE [LARGE SCALE GENOMIC DNA]</scope>
    <source>
        <tissue evidence="3">Leaves</tissue>
    </source>
</reference>
<protein>
    <submittedName>
        <fullName evidence="3">Uncharacterized protein</fullName>
    </submittedName>
</protein>
<gene>
    <name evidence="3" type="ORF">PIB30_041835</name>
</gene>
<keyword evidence="2" id="KW-0472">Membrane</keyword>